<evidence type="ECO:0000259" key="7">
    <source>
        <dbReference type="Pfam" id="PF14322"/>
    </source>
</evidence>
<evidence type="ECO:0000256" key="3">
    <source>
        <dbReference type="ARBA" id="ARBA00022729"/>
    </source>
</evidence>
<reference evidence="8" key="2">
    <citation type="submission" date="2021-04" db="EMBL/GenBank/DDBJ databases">
        <authorList>
            <person name="Gilroy R."/>
        </authorList>
    </citation>
    <scope>NUCLEOTIDE SEQUENCE</scope>
    <source>
        <strain evidence="8">1719</strain>
    </source>
</reference>
<dbReference type="InterPro" id="IPR011990">
    <property type="entry name" value="TPR-like_helical_dom_sf"/>
</dbReference>
<keyword evidence="5" id="KW-0998">Cell outer membrane</keyword>
<keyword evidence="3" id="KW-0732">Signal</keyword>
<dbReference type="Pfam" id="PF07980">
    <property type="entry name" value="SusD_RagB"/>
    <property type="match status" value="1"/>
</dbReference>
<protein>
    <submittedName>
        <fullName evidence="8">RagB/SusD family nutrient uptake outer membrane protein</fullName>
    </submittedName>
</protein>
<sequence length="478" mass="54525">MSIKNISSFWIKSLIVGVSLTFSSCEKILELDPKQSIDSSTALESQDGIESTLISVYSRLQNYQHYGRDMLALAEALSDNAIHTGNSSHLINEAANNRGSHFDLWQNCYYSINEINLVLEALENSAGQYAEGWANDIYGQAYFLRALLYHNLARAYAYDPTAIIQERNKGGVPLMLTAVNDLSKIGELKRASIEDTYKQIYADLEASIASFSGSDEQGLYPYKGNSYAAKALFSRVALYNGDWQKVVDMANDALSNKKSVFSTVVNYVDDWKKETHPESIFELRYNESENIGSDRSLRATYTSRAFYESENFTIQAVIAVNPDFYSLFSEDDVRKGVYRKGVGNNQSYWEVYKFISKNGVMNLDNVPVLRESELYLNRAEAYYHLNQLEDCRDDVNTIRNRAGLDDFETLDAALLDEVLLQRRLELAFEGHRWFDLKRRGEDIIKDSGNLTFDDYRLLAPIPDREVKIDGKLEQNYNY</sequence>
<dbReference type="InterPro" id="IPR012944">
    <property type="entry name" value="SusD_RagB_dom"/>
</dbReference>
<evidence type="ECO:0000313" key="8">
    <source>
        <dbReference type="EMBL" id="HIX54346.1"/>
    </source>
</evidence>
<accession>A0A9D1W8A7</accession>
<dbReference type="Gene3D" id="2.20.20.130">
    <property type="match status" value="1"/>
</dbReference>
<gene>
    <name evidence="8" type="ORF">H9853_04920</name>
</gene>
<evidence type="ECO:0000256" key="1">
    <source>
        <dbReference type="ARBA" id="ARBA00004442"/>
    </source>
</evidence>
<organism evidence="8 9">
    <name type="scientific">Candidatus Sphingobacterium stercoripullorum</name>
    <dbReference type="NCBI Taxonomy" id="2838759"/>
    <lineage>
        <taxon>Bacteria</taxon>
        <taxon>Pseudomonadati</taxon>
        <taxon>Bacteroidota</taxon>
        <taxon>Sphingobacteriia</taxon>
        <taxon>Sphingobacteriales</taxon>
        <taxon>Sphingobacteriaceae</taxon>
        <taxon>Sphingobacterium</taxon>
    </lineage>
</organism>
<proteinExistence type="inferred from homology"/>
<dbReference type="Pfam" id="PF14322">
    <property type="entry name" value="SusD-like_3"/>
    <property type="match status" value="1"/>
</dbReference>
<dbReference type="SUPFAM" id="SSF48452">
    <property type="entry name" value="TPR-like"/>
    <property type="match status" value="1"/>
</dbReference>
<feature type="domain" description="SusD-like N-terminal" evidence="7">
    <location>
        <begin position="31"/>
        <end position="238"/>
    </location>
</feature>
<dbReference type="CDD" id="cd08977">
    <property type="entry name" value="SusD"/>
    <property type="match status" value="1"/>
</dbReference>
<dbReference type="PROSITE" id="PS51257">
    <property type="entry name" value="PROKAR_LIPOPROTEIN"/>
    <property type="match status" value="1"/>
</dbReference>
<evidence type="ECO:0000256" key="4">
    <source>
        <dbReference type="ARBA" id="ARBA00023136"/>
    </source>
</evidence>
<dbReference type="AlphaFoldDB" id="A0A9D1W8A7"/>
<comment type="similarity">
    <text evidence="2">Belongs to the SusD family.</text>
</comment>
<dbReference type="InterPro" id="IPR033985">
    <property type="entry name" value="SusD-like_N"/>
</dbReference>
<dbReference type="Gene3D" id="1.25.40.390">
    <property type="match status" value="1"/>
</dbReference>
<dbReference type="Gene3D" id="1.25.40.900">
    <property type="match status" value="1"/>
</dbReference>
<evidence type="ECO:0000256" key="2">
    <source>
        <dbReference type="ARBA" id="ARBA00006275"/>
    </source>
</evidence>
<evidence type="ECO:0000259" key="6">
    <source>
        <dbReference type="Pfam" id="PF07980"/>
    </source>
</evidence>
<dbReference type="GO" id="GO:0009279">
    <property type="term" value="C:cell outer membrane"/>
    <property type="evidence" value="ECO:0007669"/>
    <property type="project" value="UniProtKB-SubCell"/>
</dbReference>
<dbReference type="EMBL" id="DXEZ01000136">
    <property type="protein sequence ID" value="HIX54346.1"/>
    <property type="molecule type" value="Genomic_DNA"/>
</dbReference>
<reference evidence="8" key="1">
    <citation type="journal article" date="2021" name="PeerJ">
        <title>Extensive microbial diversity within the chicken gut microbiome revealed by metagenomics and culture.</title>
        <authorList>
            <person name="Gilroy R."/>
            <person name="Ravi A."/>
            <person name="Getino M."/>
            <person name="Pursley I."/>
            <person name="Horton D.L."/>
            <person name="Alikhan N.F."/>
            <person name="Baker D."/>
            <person name="Gharbi K."/>
            <person name="Hall N."/>
            <person name="Watson M."/>
            <person name="Adriaenssens E.M."/>
            <person name="Foster-Nyarko E."/>
            <person name="Jarju S."/>
            <person name="Secka A."/>
            <person name="Antonio M."/>
            <person name="Oren A."/>
            <person name="Chaudhuri R.R."/>
            <person name="La Ragione R."/>
            <person name="Hildebrand F."/>
            <person name="Pallen M.J."/>
        </authorList>
    </citation>
    <scope>NUCLEOTIDE SEQUENCE</scope>
    <source>
        <strain evidence="8">1719</strain>
    </source>
</reference>
<feature type="domain" description="RagB/SusD" evidence="6">
    <location>
        <begin position="339"/>
        <end position="478"/>
    </location>
</feature>
<comment type="subcellular location">
    <subcellularLocation>
        <location evidence="1">Cell outer membrane</location>
    </subcellularLocation>
</comment>
<dbReference type="Proteomes" id="UP000824156">
    <property type="component" value="Unassembled WGS sequence"/>
</dbReference>
<comment type="caution">
    <text evidence="8">The sequence shown here is derived from an EMBL/GenBank/DDBJ whole genome shotgun (WGS) entry which is preliminary data.</text>
</comment>
<name>A0A9D1W8A7_9SPHI</name>
<keyword evidence="4" id="KW-0472">Membrane</keyword>
<evidence type="ECO:0000256" key="5">
    <source>
        <dbReference type="ARBA" id="ARBA00023237"/>
    </source>
</evidence>
<evidence type="ECO:0000313" key="9">
    <source>
        <dbReference type="Proteomes" id="UP000824156"/>
    </source>
</evidence>